<feature type="domain" description="Fe2OG dioxygenase" evidence="19">
    <location>
        <begin position="257"/>
        <end position="359"/>
    </location>
</feature>
<dbReference type="Proteomes" id="UP000233220">
    <property type="component" value="Unplaced"/>
</dbReference>
<dbReference type="OMA" id="HDHEILY"/>
<dbReference type="GeneTree" id="ENSGT00390000002349"/>
<evidence type="ECO:0000256" key="11">
    <source>
        <dbReference type="ARBA" id="ARBA00023002"/>
    </source>
</evidence>
<feature type="region of interest" description="Disordered" evidence="18">
    <location>
        <begin position="49"/>
        <end position="95"/>
    </location>
</feature>
<dbReference type="GO" id="GO:0005829">
    <property type="term" value="C:cytosol"/>
    <property type="evidence" value="ECO:0007669"/>
    <property type="project" value="Ensembl"/>
</dbReference>
<dbReference type="PANTHER" id="PTHR12117:SF0">
    <property type="entry name" value="PROLYL 3-HYDROXYLASE OGFOD1"/>
    <property type="match status" value="1"/>
</dbReference>
<evidence type="ECO:0000256" key="14">
    <source>
        <dbReference type="ARBA" id="ARBA00029938"/>
    </source>
</evidence>
<feature type="compositionally biased region" description="Polar residues" evidence="18">
    <location>
        <begin position="523"/>
        <end position="539"/>
    </location>
</feature>
<comment type="subunit">
    <text evidence="5">Monomer.</text>
</comment>
<reference evidence="20" key="2">
    <citation type="submission" date="2025-09" db="UniProtKB">
        <authorList>
            <consortium name="Ensembl"/>
        </authorList>
    </citation>
    <scope>IDENTIFICATION</scope>
</reference>
<feature type="region of interest" description="Disordered" evidence="18">
    <location>
        <begin position="491"/>
        <end position="558"/>
    </location>
</feature>
<comment type="subcellular location">
    <subcellularLocation>
        <location evidence="3">Cytoplasm</location>
    </subcellularLocation>
    <subcellularLocation>
        <location evidence="2">Nucleus</location>
    </subcellularLocation>
</comment>
<keyword evidence="13" id="KW-0539">Nucleus</keyword>
<dbReference type="GO" id="GO:0005654">
    <property type="term" value="C:nucleoplasm"/>
    <property type="evidence" value="ECO:0007669"/>
    <property type="project" value="Ensembl"/>
</dbReference>
<dbReference type="InterPro" id="IPR039558">
    <property type="entry name" value="TPA1/OFD1_N"/>
</dbReference>
<protein>
    <recommendedName>
        <fullName evidence="6">Prolyl 3-hydroxylase OGFOD1</fullName>
    </recommendedName>
    <alternativeName>
        <fullName evidence="15">2-oxoglutarate and iron-dependent oxygenase domain-containing protein 1</fullName>
    </alternativeName>
    <alternativeName>
        <fullName evidence="14">uS12 prolyl 3-hydroxylase</fullName>
    </alternativeName>
</protein>
<dbReference type="PANTHER" id="PTHR12117">
    <property type="entry name" value="HISTONE ACETYLTRANSFERASE COMPLEX"/>
    <property type="match status" value="1"/>
</dbReference>
<comment type="cofactor">
    <cofactor evidence="1">
        <name>L-ascorbate</name>
        <dbReference type="ChEBI" id="CHEBI:38290"/>
    </cofactor>
</comment>
<dbReference type="SMART" id="SM00702">
    <property type="entry name" value="P4Hc"/>
    <property type="match status" value="1"/>
</dbReference>
<accession>A0A2K6UNW3</accession>
<evidence type="ECO:0000256" key="12">
    <source>
        <dbReference type="ARBA" id="ARBA00023004"/>
    </source>
</evidence>
<dbReference type="GO" id="GO:0006449">
    <property type="term" value="P:regulation of translational termination"/>
    <property type="evidence" value="ECO:0007669"/>
    <property type="project" value="Ensembl"/>
</dbReference>
<keyword evidence="10" id="KW-0223">Dioxygenase</keyword>
<evidence type="ECO:0000256" key="8">
    <source>
        <dbReference type="ARBA" id="ARBA00022723"/>
    </source>
</evidence>
<comment type="function">
    <text evidence="17">Prolyl 3-hydroxylase that catalyzes 3-hydroxylation of 'Pro-62' of small ribosomal subunit uS12 (RPS23), thereby regulating protein translation termination efficiency. Involved in stress granule formation.</text>
</comment>
<evidence type="ECO:0000256" key="5">
    <source>
        <dbReference type="ARBA" id="ARBA00011245"/>
    </source>
</evidence>
<evidence type="ECO:0000256" key="9">
    <source>
        <dbReference type="ARBA" id="ARBA00022896"/>
    </source>
</evidence>
<comment type="similarity">
    <text evidence="4">Belongs to the TPA1 family.</text>
</comment>
<dbReference type="InterPro" id="IPR006620">
    <property type="entry name" value="Pro_4_hyd_alph"/>
</dbReference>
<evidence type="ECO:0000256" key="6">
    <source>
        <dbReference type="ARBA" id="ARBA00016364"/>
    </source>
</evidence>
<reference evidence="20" key="1">
    <citation type="submission" date="2025-08" db="UniProtKB">
        <authorList>
            <consortium name="Ensembl"/>
        </authorList>
    </citation>
    <scope>IDENTIFICATION</scope>
</reference>
<keyword evidence="9" id="KW-0847">Vitamin C</keyword>
<evidence type="ECO:0000256" key="16">
    <source>
        <dbReference type="ARBA" id="ARBA00047444"/>
    </source>
</evidence>
<keyword evidence="21" id="KW-1185">Reference proteome</keyword>
<dbReference type="GO" id="GO:0031544">
    <property type="term" value="F:peptidyl-proline 3-dioxygenase activity"/>
    <property type="evidence" value="ECO:0007669"/>
    <property type="project" value="Ensembl"/>
</dbReference>
<dbReference type="Gene3D" id="2.60.120.620">
    <property type="entry name" value="q2cbj1_9rhob like domain"/>
    <property type="match status" value="2"/>
</dbReference>
<evidence type="ECO:0000256" key="17">
    <source>
        <dbReference type="ARBA" id="ARBA00055047"/>
    </source>
</evidence>
<dbReference type="GO" id="GO:0010494">
    <property type="term" value="C:cytoplasmic stress granule"/>
    <property type="evidence" value="ECO:0007669"/>
    <property type="project" value="Ensembl"/>
</dbReference>
<evidence type="ECO:0000313" key="21">
    <source>
        <dbReference type="Proteomes" id="UP000233220"/>
    </source>
</evidence>
<evidence type="ECO:0000256" key="3">
    <source>
        <dbReference type="ARBA" id="ARBA00004496"/>
    </source>
</evidence>
<dbReference type="GO" id="GO:0005506">
    <property type="term" value="F:iron ion binding"/>
    <property type="evidence" value="ECO:0007669"/>
    <property type="project" value="InterPro"/>
</dbReference>
<dbReference type="Ensembl" id="ENSSBOT00000050519.1">
    <property type="protein sequence ID" value="ENSSBOP00000033604.1"/>
    <property type="gene ID" value="ENSSBOG00000032947.1"/>
</dbReference>
<feature type="compositionally biased region" description="Basic residues" evidence="18">
    <location>
        <begin position="82"/>
        <end position="92"/>
    </location>
</feature>
<dbReference type="FunFam" id="2.60.120.620:FF:000010">
    <property type="entry name" value="Prolyl 3-hydroxylase OGFOD1 isoform 1"/>
    <property type="match status" value="1"/>
</dbReference>
<sequence>MRGRKRFTGRIKKKHKHFAIRDLGRGGERMSSKQTPFFPIMTEYRGWEQAFLSGKDSEAGGRERTSGNEEAAHPPEGDGGGRWRRREARRKAGGAPKCLWERSGEECPPRPRRTYRLMEEMNGKRPAEPGPARVGKKGKKEVMAEFSDAVTEETLKKQVAEAWSRRTPFSHEAIVMDMDPFLHCMIPNFIQSQDFLEGLQKELMNLDFHEKYNDLYKFQQSDDLRKRREPHISALRKILFEDFRSWLSDISKIDLEPTIDMSCAKYEFTDALLCHDDELEGRRIAFILYLVPAWDRSLGGTLDLYSIDEHFQPKQIVKSLIPSWNKLVFFEVSPVSFHQVSEVLSEEKSRLSISGWFHGPSLTRPPNYFEPLIPRSPHIPQDHEILYDWINPTYLDMDYQVQIQEEFEESSEILLKEFLKPEKFAEVCEALEHGDVEWSSRGPPNKRFYEKAEESKLPDILKECMKLFRSEALFLLLSNFTGLKLHCLAPSEEDETNDKKEEEAASAADSTEEGTSRSPPEPENNQTAVSNNCQQSNDQTDPEPEENETKKESSVPTCQGELRHWKTGHYTLIHDHSKAEFALDLTLYCGCEGWEPEYGGFTSYIAKGEDEELLTVNPENNSLALVYRDRETLKFVKHINHRSLEQKKTFPNRTGFWDFSFIYYE</sequence>
<feature type="compositionally biased region" description="Basic and acidic residues" evidence="18">
    <location>
        <begin position="55"/>
        <end position="81"/>
    </location>
</feature>
<keyword evidence="11" id="KW-0560">Oxidoreductase</keyword>
<evidence type="ECO:0000256" key="7">
    <source>
        <dbReference type="ARBA" id="ARBA00022490"/>
    </source>
</evidence>
<name>A0A2K6UNW3_SAIBB</name>
<dbReference type="InterPro" id="IPR051842">
    <property type="entry name" value="uS12_prolyl_hydroxylase"/>
</dbReference>
<evidence type="ECO:0000256" key="18">
    <source>
        <dbReference type="SAM" id="MobiDB-lite"/>
    </source>
</evidence>
<evidence type="ECO:0000256" key="15">
    <source>
        <dbReference type="ARBA" id="ARBA00031489"/>
    </source>
</evidence>
<evidence type="ECO:0000256" key="2">
    <source>
        <dbReference type="ARBA" id="ARBA00004123"/>
    </source>
</evidence>
<dbReference type="AlphaFoldDB" id="A0A2K6UNW3"/>
<keyword evidence="12" id="KW-0408">Iron</keyword>
<organism evidence="20 21">
    <name type="scientific">Saimiri boliviensis boliviensis</name>
    <name type="common">Bolivian squirrel monkey</name>
    <dbReference type="NCBI Taxonomy" id="39432"/>
    <lineage>
        <taxon>Eukaryota</taxon>
        <taxon>Metazoa</taxon>
        <taxon>Chordata</taxon>
        <taxon>Craniata</taxon>
        <taxon>Vertebrata</taxon>
        <taxon>Euteleostomi</taxon>
        <taxon>Mammalia</taxon>
        <taxon>Eutheria</taxon>
        <taxon>Euarchontoglires</taxon>
        <taxon>Primates</taxon>
        <taxon>Haplorrhini</taxon>
        <taxon>Platyrrhini</taxon>
        <taxon>Cebidae</taxon>
        <taxon>Saimiriinae</taxon>
        <taxon>Saimiri</taxon>
    </lineage>
</organism>
<dbReference type="GO" id="GO:0031418">
    <property type="term" value="F:L-ascorbic acid binding"/>
    <property type="evidence" value="ECO:0007669"/>
    <property type="project" value="UniProtKB-KW"/>
</dbReference>
<comment type="catalytic activity">
    <reaction evidence="16">
        <text>[ribosomal protein uS12]-L-proline + 2-oxoglutarate + O2 = [ribosomal protein uS12]-(3S)-3-hydroxy-L-proline + succinate + CO2</text>
        <dbReference type="Rhea" id="RHEA:54156"/>
        <dbReference type="Rhea" id="RHEA-COMP:13816"/>
        <dbReference type="Rhea" id="RHEA-COMP:13818"/>
        <dbReference type="ChEBI" id="CHEBI:15379"/>
        <dbReference type="ChEBI" id="CHEBI:16526"/>
        <dbReference type="ChEBI" id="CHEBI:16810"/>
        <dbReference type="ChEBI" id="CHEBI:30031"/>
        <dbReference type="ChEBI" id="CHEBI:50342"/>
        <dbReference type="ChEBI" id="CHEBI:85428"/>
    </reaction>
</comment>
<keyword evidence="7" id="KW-0963">Cytoplasm</keyword>
<evidence type="ECO:0000256" key="10">
    <source>
        <dbReference type="ARBA" id="ARBA00022964"/>
    </source>
</evidence>
<proteinExistence type="inferred from homology"/>
<evidence type="ECO:0000313" key="20">
    <source>
        <dbReference type="Ensembl" id="ENSSBOP00000033604.1"/>
    </source>
</evidence>
<dbReference type="PROSITE" id="PS51471">
    <property type="entry name" value="FE2OG_OXY"/>
    <property type="match status" value="1"/>
</dbReference>
<dbReference type="GO" id="GO:0034063">
    <property type="term" value="P:stress granule assembly"/>
    <property type="evidence" value="ECO:0007669"/>
    <property type="project" value="Ensembl"/>
</dbReference>
<dbReference type="Pfam" id="PF13661">
    <property type="entry name" value="2OG-FeII_Oxy_4"/>
    <property type="match status" value="1"/>
</dbReference>
<dbReference type="InterPro" id="IPR005123">
    <property type="entry name" value="Oxoglu/Fe-dep_dioxygenase_dom"/>
</dbReference>
<keyword evidence="8" id="KW-0479">Metal-binding</keyword>
<dbReference type="Pfam" id="PF10637">
    <property type="entry name" value="Ofd1_CTDD"/>
    <property type="match status" value="1"/>
</dbReference>
<dbReference type="InterPro" id="IPR019601">
    <property type="entry name" value="Oxoglutarate/Fe-dep_Oase_C"/>
</dbReference>
<dbReference type="GO" id="GO:0008283">
    <property type="term" value="P:cell population proliferation"/>
    <property type="evidence" value="ECO:0007669"/>
    <property type="project" value="Ensembl"/>
</dbReference>
<evidence type="ECO:0000256" key="1">
    <source>
        <dbReference type="ARBA" id="ARBA00001961"/>
    </source>
</evidence>
<evidence type="ECO:0000259" key="19">
    <source>
        <dbReference type="PROSITE" id="PS51471"/>
    </source>
</evidence>
<evidence type="ECO:0000256" key="13">
    <source>
        <dbReference type="ARBA" id="ARBA00023242"/>
    </source>
</evidence>
<gene>
    <name evidence="20" type="primary">OGFOD1</name>
</gene>
<evidence type="ECO:0000256" key="4">
    <source>
        <dbReference type="ARBA" id="ARBA00007443"/>
    </source>
</evidence>
<dbReference type="STRING" id="39432.ENSSBOP00000033604"/>